<dbReference type="STRING" id="656519.Halsa_0114"/>
<accession>E4RND7</accession>
<evidence type="ECO:0000313" key="1">
    <source>
        <dbReference type="EMBL" id="ADQ13605.1"/>
    </source>
</evidence>
<dbReference type="InterPro" id="IPR029058">
    <property type="entry name" value="AB_hydrolase_fold"/>
</dbReference>
<dbReference type="Gene3D" id="3.40.50.1820">
    <property type="entry name" value="alpha/beta hydrolase"/>
    <property type="match status" value="1"/>
</dbReference>
<dbReference type="AlphaFoldDB" id="E4RND7"/>
<gene>
    <name evidence="1" type="ordered locus">Halsa_0114</name>
</gene>
<dbReference type="eggNOG" id="COG2819">
    <property type="taxonomic scope" value="Bacteria"/>
</dbReference>
<reference evidence="1 2" key="1">
    <citation type="submission" date="2010-11" db="EMBL/GenBank/DDBJ databases">
        <title>Complete sequence of Halanaerobium sp. sapolanicus.</title>
        <authorList>
            <consortium name="US DOE Joint Genome Institute"/>
            <person name="Lucas S."/>
            <person name="Copeland A."/>
            <person name="Lapidus A."/>
            <person name="Cheng J.-F."/>
            <person name="Bruce D."/>
            <person name="Goodwin L."/>
            <person name="Pitluck S."/>
            <person name="Davenport K."/>
            <person name="Detter J.C."/>
            <person name="Han C."/>
            <person name="Tapia R."/>
            <person name="Land M."/>
            <person name="Hauser L."/>
            <person name="Jeffries C."/>
            <person name="Kyrpides N."/>
            <person name="Ivanova N."/>
            <person name="Mikhailova N."/>
            <person name="Begemann M.B."/>
            <person name="Mormile M.R."/>
            <person name="Wall J.D."/>
            <person name="Elias D.A."/>
            <person name="Woyke T."/>
        </authorList>
    </citation>
    <scope>NUCLEOTIDE SEQUENCE [LARGE SCALE GENOMIC DNA]</scope>
    <source>
        <strain evidence="2">sapolanicus</strain>
    </source>
</reference>
<dbReference type="InterPro" id="IPR050583">
    <property type="entry name" value="Mycobacterial_A85_antigen"/>
</dbReference>
<dbReference type="KEGG" id="has:Halsa_0114"/>
<dbReference type="EMBL" id="CP002304">
    <property type="protein sequence ID" value="ADQ13605.1"/>
    <property type="molecule type" value="Genomic_DNA"/>
</dbReference>
<name>E4RND7_HALHG</name>
<dbReference type="PANTHER" id="PTHR48098">
    <property type="entry name" value="ENTEROCHELIN ESTERASE-RELATED"/>
    <property type="match status" value="1"/>
</dbReference>
<proteinExistence type="predicted"/>
<dbReference type="InterPro" id="IPR000801">
    <property type="entry name" value="Esterase-like"/>
</dbReference>
<dbReference type="Proteomes" id="UP000007434">
    <property type="component" value="Chromosome"/>
</dbReference>
<dbReference type="OrthoDB" id="9794761at2"/>
<reference evidence="1 2" key="2">
    <citation type="journal article" date="2011" name="J. Bacteriol.">
        <title>Complete Genome Sequence of the Haloalkaliphilic, Hydrogen Producing Halanaerobium hydrogenoformans.</title>
        <authorList>
            <person name="Brown S.D."/>
            <person name="Begemann M.B."/>
            <person name="Mormile M.R."/>
            <person name="Wall J.D."/>
            <person name="Han C.S."/>
            <person name="Goodwin L.A."/>
            <person name="Pitluck S."/>
            <person name="Land M.L."/>
            <person name="Hauser L.J."/>
            <person name="Elias D.A."/>
        </authorList>
    </citation>
    <scope>NUCLEOTIDE SEQUENCE [LARGE SCALE GENOMIC DNA]</scope>
    <source>
        <strain evidence="2">sapolanicus</strain>
    </source>
</reference>
<sequence length="442" mass="50755">MLIDNREIILIDNFYSHLLDNFRNIRLYLPPSYDNSPNRNYPVLYIHDGQNVFSSEHSYSGQSWQLHKTTDALIKNDLIEEIIIVAIDNMEEERLSEYAHEDGSFKGEAIKGIGDKYQAFVIEELMPFIKENLRVKTAPKNTALMGSSMGGLITFNMGLKRPDIFGKLAVMSPSFWWGDSSPLQKLNLYDFDKLKSRIWLDTGDSEGKFMALSDKEIDKLLAIRANTSVDLFYYLAPDAVHSEEAWASRVHCPLLYFFGNIGEKEKLKLHGRERIGLKGPGFKINPVLYFKTGFKHTILDGTFSSSNKDIVDIDQKGNLLPRKKGRTQIKFKALGFKTSKNIEVIEKLSRDVKVKISLEVANDFQDDIYLAISEPREIKLQKVKKNNYKTELKLNRDEMISFKFSLGSWELIGRDENGEEVGAFSFKATKNKRLKFKIIDFN</sequence>
<keyword evidence="2" id="KW-1185">Reference proteome</keyword>
<dbReference type="HOGENOM" id="CLU_048992_0_0_9"/>
<protein>
    <submittedName>
        <fullName evidence="1">Esterase</fullName>
    </submittedName>
</protein>
<dbReference type="SUPFAM" id="SSF53474">
    <property type="entry name" value="alpha/beta-Hydrolases"/>
    <property type="match status" value="1"/>
</dbReference>
<dbReference type="PANTHER" id="PTHR48098:SF6">
    <property type="entry name" value="FERRI-BACILLIBACTIN ESTERASE BESA"/>
    <property type="match status" value="1"/>
</dbReference>
<organism evidence="1 2">
    <name type="scientific">Halanaerobium hydrogeniformans</name>
    <name type="common">Halanaerobium sp. (strain sapolanicus)</name>
    <dbReference type="NCBI Taxonomy" id="656519"/>
    <lineage>
        <taxon>Bacteria</taxon>
        <taxon>Bacillati</taxon>
        <taxon>Bacillota</taxon>
        <taxon>Clostridia</taxon>
        <taxon>Halanaerobiales</taxon>
        <taxon>Halanaerobiaceae</taxon>
        <taxon>Halanaerobium</taxon>
    </lineage>
</organism>
<dbReference type="Pfam" id="PF00756">
    <property type="entry name" value="Esterase"/>
    <property type="match status" value="1"/>
</dbReference>
<dbReference type="RefSeq" id="WP_013404711.1">
    <property type="nucleotide sequence ID" value="NC_014654.1"/>
</dbReference>
<evidence type="ECO:0000313" key="2">
    <source>
        <dbReference type="Proteomes" id="UP000007434"/>
    </source>
</evidence>